<dbReference type="SMART" id="SM00147">
    <property type="entry name" value="RasGEF"/>
    <property type="match status" value="1"/>
</dbReference>
<dbReference type="InterPro" id="IPR001895">
    <property type="entry name" value="RASGEF_cat_dom"/>
</dbReference>
<feature type="region of interest" description="Disordered" evidence="3">
    <location>
        <begin position="68"/>
        <end position="139"/>
    </location>
</feature>
<feature type="compositionally biased region" description="Low complexity" evidence="3">
    <location>
        <begin position="94"/>
        <end position="109"/>
    </location>
</feature>
<feature type="region of interest" description="Disordered" evidence="3">
    <location>
        <begin position="1"/>
        <end position="29"/>
    </location>
</feature>
<feature type="region of interest" description="Disordered" evidence="3">
    <location>
        <begin position="2855"/>
        <end position="2883"/>
    </location>
</feature>
<feature type="region of interest" description="Disordered" evidence="3">
    <location>
        <begin position="506"/>
        <end position="527"/>
    </location>
</feature>
<dbReference type="Pfam" id="PF00618">
    <property type="entry name" value="RasGEF_N"/>
    <property type="match status" value="2"/>
</dbReference>
<dbReference type="InterPro" id="IPR036964">
    <property type="entry name" value="RASGEF_cat_dom_sf"/>
</dbReference>
<dbReference type="SUPFAM" id="SSF50729">
    <property type="entry name" value="PH domain-like"/>
    <property type="match status" value="1"/>
</dbReference>
<evidence type="ECO:0000259" key="4">
    <source>
        <dbReference type="PROSITE" id="PS50003"/>
    </source>
</evidence>
<gene>
    <name evidence="8" type="ORF">RhiirA4_403339</name>
</gene>
<dbReference type="Gene3D" id="1.20.870.10">
    <property type="entry name" value="Son of sevenless (SoS) protein Chain: S domain 1"/>
    <property type="match status" value="2"/>
</dbReference>
<dbReference type="SMART" id="SM00229">
    <property type="entry name" value="RasGEFN"/>
    <property type="match status" value="2"/>
</dbReference>
<keyword evidence="9" id="KW-1185">Reference proteome</keyword>
<dbReference type="InterPro" id="IPR023578">
    <property type="entry name" value="Ras_GEF_dom_sf"/>
</dbReference>
<dbReference type="SUPFAM" id="SSF48350">
    <property type="entry name" value="GTPase activation domain, GAP"/>
    <property type="match status" value="1"/>
</dbReference>
<dbReference type="GO" id="GO:0005085">
    <property type="term" value="F:guanyl-nucleotide exchange factor activity"/>
    <property type="evidence" value="ECO:0007669"/>
    <property type="project" value="UniProtKB-KW"/>
</dbReference>
<feature type="compositionally biased region" description="Basic residues" evidence="3">
    <location>
        <begin position="1826"/>
        <end position="1836"/>
    </location>
</feature>
<dbReference type="SUPFAM" id="SSF48366">
    <property type="entry name" value="Ras GEF"/>
    <property type="match status" value="2"/>
</dbReference>
<feature type="compositionally biased region" description="Basic and acidic residues" evidence="3">
    <location>
        <begin position="516"/>
        <end position="527"/>
    </location>
</feature>
<dbReference type="GO" id="GO:0005737">
    <property type="term" value="C:cytoplasm"/>
    <property type="evidence" value="ECO:0007669"/>
    <property type="project" value="TreeGrafter"/>
</dbReference>
<evidence type="ECO:0000313" key="9">
    <source>
        <dbReference type="Proteomes" id="UP000234323"/>
    </source>
</evidence>
<dbReference type="InterPro" id="IPR008936">
    <property type="entry name" value="Rho_GTPase_activation_prot"/>
</dbReference>
<dbReference type="InterPro" id="IPR000198">
    <property type="entry name" value="RhoGAP_dom"/>
</dbReference>
<dbReference type="InterPro" id="IPR001849">
    <property type="entry name" value="PH_domain"/>
</dbReference>
<feature type="region of interest" description="Disordered" evidence="3">
    <location>
        <begin position="1807"/>
        <end position="1838"/>
    </location>
</feature>
<name>A0A2I1GL60_9GLOM</name>
<dbReference type="InterPro" id="IPR000651">
    <property type="entry name" value="Ras-like_Gua-exchang_fac_N"/>
</dbReference>
<dbReference type="Gene3D" id="1.10.840.10">
    <property type="entry name" value="Ras guanine-nucleotide exchange factors catalytic domain"/>
    <property type="match status" value="2"/>
</dbReference>
<comment type="caution">
    <text evidence="8">The sequence shown here is derived from an EMBL/GenBank/DDBJ whole genome shotgun (WGS) entry which is preliminary data.</text>
</comment>
<feature type="domain" description="N-terminal Ras-GEF" evidence="6">
    <location>
        <begin position="579"/>
        <end position="704"/>
    </location>
</feature>
<feature type="domain" description="Rho-GAP" evidence="7">
    <location>
        <begin position="1975"/>
        <end position="2162"/>
    </location>
</feature>
<dbReference type="PROSITE" id="PS50212">
    <property type="entry name" value="RASGEF_NTER"/>
    <property type="match status" value="2"/>
</dbReference>
<feature type="region of interest" description="Disordered" evidence="3">
    <location>
        <begin position="1085"/>
        <end position="1135"/>
    </location>
</feature>
<dbReference type="Gene3D" id="1.10.555.10">
    <property type="entry name" value="Rho GTPase activation protein"/>
    <property type="match status" value="1"/>
</dbReference>
<dbReference type="GO" id="GO:0007264">
    <property type="term" value="P:small GTPase-mediated signal transduction"/>
    <property type="evidence" value="ECO:0007669"/>
    <property type="project" value="InterPro"/>
</dbReference>
<keyword evidence="1" id="KW-0343">GTPase activation</keyword>
<feature type="compositionally biased region" description="Acidic residues" evidence="3">
    <location>
        <begin position="2182"/>
        <end position="2194"/>
    </location>
</feature>
<organism evidence="8 9">
    <name type="scientific">Rhizophagus irregularis</name>
    <dbReference type="NCBI Taxonomy" id="588596"/>
    <lineage>
        <taxon>Eukaryota</taxon>
        <taxon>Fungi</taxon>
        <taxon>Fungi incertae sedis</taxon>
        <taxon>Mucoromycota</taxon>
        <taxon>Glomeromycotina</taxon>
        <taxon>Glomeromycetes</taxon>
        <taxon>Glomerales</taxon>
        <taxon>Glomeraceae</taxon>
        <taxon>Rhizophagus</taxon>
    </lineage>
</organism>
<feature type="domain" description="PH" evidence="4">
    <location>
        <begin position="1904"/>
        <end position="1939"/>
    </location>
</feature>
<feature type="compositionally biased region" description="Polar residues" evidence="3">
    <location>
        <begin position="1085"/>
        <end position="1110"/>
    </location>
</feature>
<feature type="compositionally biased region" description="Polar residues" evidence="3">
    <location>
        <begin position="78"/>
        <end position="93"/>
    </location>
</feature>
<evidence type="ECO:0000256" key="2">
    <source>
        <dbReference type="PROSITE-ProRule" id="PRU00168"/>
    </source>
</evidence>
<dbReference type="PROSITE" id="PS50003">
    <property type="entry name" value="PH_DOMAIN"/>
    <property type="match status" value="1"/>
</dbReference>
<protein>
    <submittedName>
        <fullName evidence="8">Uncharacterized protein</fullName>
    </submittedName>
</protein>
<dbReference type="EMBL" id="LLXI01000537">
    <property type="protein sequence ID" value="PKY47345.1"/>
    <property type="molecule type" value="Genomic_DNA"/>
</dbReference>
<dbReference type="PANTHER" id="PTHR23176:SF129">
    <property type="entry name" value="RHO GTPASE ACTIVATING PROTEIN AT 16F, ISOFORM E-RELATED"/>
    <property type="match status" value="1"/>
</dbReference>
<feature type="compositionally biased region" description="Low complexity" evidence="3">
    <location>
        <begin position="1113"/>
        <end position="1130"/>
    </location>
</feature>
<dbReference type="VEuPathDB" id="FungiDB:RhiirA1_412306"/>
<feature type="compositionally biased region" description="Polar residues" evidence="3">
    <location>
        <begin position="17"/>
        <end position="29"/>
    </location>
</feature>
<dbReference type="SMART" id="SM00324">
    <property type="entry name" value="RhoGAP"/>
    <property type="match status" value="1"/>
</dbReference>
<proteinExistence type="predicted"/>
<dbReference type="PROSITE" id="PS50009">
    <property type="entry name" value="RASGEF_CAT"/>
    <property type="match status" value="1"/>
</dbReference>
<dbReference type="SMART" id="SM00233">
    <property type="entry name" value="PH"/>
    <property type="match status" value="2"/>
</dbReference>
<feature type="compositionally biased region" description="Basic and acidic residues" evidence="3">
    <location>
        <begin position="1808"/>
        <end position="1825"/>
    </location>
</feature>
<dbReference type="Pfam" id="PF00617">
    <property type="entry name" value="RasGEF"/>
    <property type="match status" value="1"/>
</dbReference>
<feature type="region of interest" description="Disordered" evidence="3">
    <location>
        <begin position="2182"/>
        <end position="2206"/>
    </location>
</feature>
<dbReference type="InterPro" id="IPR011993">
    <property type="entry name" value="PH-like_dom_sf"/>
</dbReference>
<evidence type="ECO:0000259" key="5">
    <source>
        <dbReference type="PROSITE" id="PS50009"/>
    </source>
</evidence>
<evidence type="ECO:0000256" key="1">
    <source>
        <dbReference type="ARBA" id="ARBA00022468"/>
    </source>
</evidence>
<dbReference type="InterPro" id="IPR050729">
    <property type="entry name" value="Rho-GAP"/>
</dbReference>
<keyword evidence="2" id="KW-0344">Guanine-nucleotide releasing factor</keyword>
<dbReference type="CDD" id="cd06224">
    <property type="entry name" value="REM"/>
    <property type="match status" value="2"/>
</dbReference>
<sequence>MFKKKAKKSEEQKNQSTKQSGNSNDSSNKQLAVLHRKTANTAINYLINKAPKNLIPVVVETAKSITPKIKRGKKNHEITISTPSPAPQSPTYITSPTLKPPSTKSSKSLNEIDIGGGGNRVSDHQRRPSEPTPIRSNFPPGIFTYRNGVPAINVHNVDDGMISPIDRSSTSISNVPVIKEGYLKKIDFDSKPFLTSRGWKVYKVNLRASKLFCYKPPSEAVLKTFFPSNNNDSSIGNDVHSTSFSPVIANDRGMNLNPSNFDSNAAKFIFESNLIKKYYYGEKGYEVDRSVLMRFKKLVCLLIFEDNVIICKRKFIRYTTNLRLMGAIGLGGGNHSSTNVPNSNNNDIEFGGQDIDSKSISSTRGITDNDGTNTNNNNKGKGYFTKWKLDAYYPIHSIEVIDPNFQATYSPYIVPNSSSHHQQFNTNRINDVETSSLHSTSSSISVAANTPSSSSAILYLNITDGQDKDSYRVFVVPNNEIRSLWEAKLFDAKKKSLRKIMIQEGGSDMDNIPVGSHDHTSSDKPDSRKLVRAYWGTTKHPELIIKDINSQQNLDHDNVSATTSPVSPSSPIIDSSSLSQRFIRGGLIDSLIHELIFETQKGPNDNNDEFLLTFLLTYSLFTEPNHIFRELRRCGNISDNDELKKSKFISKRLCTILSTWCKNYGNDLSRDDVYNGMMEILEEVLIKEDIIEVEELKSLIQETRENVQKNFIKDDNMEDQLKSLKGPPAPLSLDLSNLLVTGLTPALFLKMIPKELAQQLYIYHFLEFKKMNLGQNLKSFIPSKNRSESITCPLNATPASPHFITRLIYHHILTLTQQSAYTSRRPLLLIHWIETGIACKSLGDMTGWLAVALAICSPAIVRLKDAWRRVNKHWIDVVINDWVPLLITCGGIDGKIDIENVKSLLLVVQDKKEKNMTKPIPYFGFITLSMERLNSNIPSVIDRSVNDTRPGSRNNSISGGVVNFEKYWKMYDTLIESLAQCQQLINFNELCEDICPFSPSSPLQKFFHQFNSVPASSALDTWQLFESSLICEPRLHGQYLEHHALQRKPYSAYVPLVFTEVIPTNRLFEKNAFLSASGALGKRASNSSLNIGDNNPTISSSGRPTPTPLNLESLPASSSKNKPNSPSHLSVQRGVRKRTLSFPPAKIGPLTSTTWNTGLDLVTRNWLGGLVQNRGGYAFLLKCMKDIAGVGEMLMFVKDGELVFKSVRDATGSRPASLVENSSGTSSKRNSIHGLVALTQQQNSPRTSIYNIDHHDALMVVVKAGTLERLVDVLVNGVASYSTSVVDDNGEPPLTVGKQGQLGINSEEYLATFFSTYRSFCSPILLLDILRKRFISAKKDVESQKDCDTNYAIVTIQKKVLKVFHYWISQFFYDFLDDLTLKNRLMHFVEEAKIEVESWSKIVKEESLIILVKEVKDSLNSLKHSSSEKSLKPAHDFQNEKMASLVDKVLNDSYQLSSSDNDNKQIIDNDNIAIHLIDNNEACDLLDNIDLMVLKLFEAVTPQDWILAYEILETQSSDILGWYPKKHSSNSDDEIFITDIFITLQRTERISNSKENVLCSLPRSIKALCRMHNIIRNWIIQEITSPSIECDKRVNRINKLVDMILLSRRRMAKLDIYPKDESPKDSESKRGVPSFIESSIVSGLISPESRYFTRAWNDVAQSRSSGLDSLDSLLHNELSKPIEDLHPNFALVPCVGWLFERMLEICCNVPDMSFESEKLINYDKRRYVYNLTQIFVRLQHELTELSQGMNPPVDVQHLMNASSHDSNSKSDLRYIKDIAIKENSAIRIASAQSKFKYQKPFNKLVAEQQEKVKRDQKERDRLTKEMHKKHQRPRNKSRVESFIKQVARPLSIFGGPWQSHNSGNFTNIKYSSGQSHYTSSKPALVINLINSVTCEASDFGLSLDFVFRIVTEEGGRYMFQALDNDNMNDWIRVINEAAKEGAQKRSTILDKEFNILPKEEEVPDEPKIRNSVYGKDLSTLMPDGKIPVFVEKCIIEIENRGLREVGIYRVPGADKAVNRLITAFNKNADAVDLSSEEYRDINIVAGALKRFFRDLPEPLMTFELYDEFIEANDLQDQDDKLYAIKDLLYRLPKPNFELLKRLIEHLERVTDYEETNHMYARNLAIVFGPNLLKSRDFVKSMSNIGHHSSIIKSLILQYHWFFNIEEENEDASEIEYHDDLLDPDIETSEPDGENEDRQTQENTIVTDDDASFEASSDIIVSENEPIHEPNYDDLNNLANEFERLSWEGSDRDIKEGSENLQKNLQDSLESSLSLSKHSIVLEQHKYIDIEDIGNRDSTLTDVTEDPEGELELSLQESENKIHKYSDNIFEENNCESVLTNVSEVSENASIMESVKTEELNITEVSENASIIESLKNEEHVTVVSENASIVPVKNEEQNFTEISENVESVKNEENVIVVSENTSTVEPVKNEQNVTEISENTSIVESVKNEENVIVVSENTSTVEPVKNEEQNVTEISENASIVESIKNEENVIVVSENTPTVEPVNNEEQNVTEISENASIMESIINEENVIVVSENTPAVEPVKNEEQNVTKISENAFIVESVKNEENVVVVSDEEQNVTEISENTSIVESVKNEENVIVVSENTSTVEPVKNEEQNVTEISENASIVESIKNEENVIVVSENTPTVEPVKNEQNVTEISENTSIIGSLKYEQDVAEVLENAEFVKSKDQTEQVNETLRNLNDTNTVVPMPAIKLNERFLDKSRYSVNLIDFDSDFETLPQQINMFNTVNEHLIDSIDNYIEYKSTLDKPLQPGKVVRRQESASNDNITTKKDFTVEQHDNLFINNELNPKRNSISSLQFVLTDDMDELNSQRKSVVYEQELIKDDFSVFVQQEKEETRTTQRSSIENAVNGKFSSKDEIGK</sequence>
<accession>A0A2I1GL60</accession>
<dbReference type="PROSITE" id="PS50238">
    <property type="entry name" value="RHOGAP"/>
    <property type="match status" value="1"/>
</dbReference>
<feature type="domain" description="N-terminal Ras-GEF" evidence="6">
    <location>
        <begin position="1258"/>
        <end position="1416"/>
    </location>
</feature>
<dbReference type="VEuPathDB" id="FungiDB:FUN_005672"/>
<dbReference type="PANTHER" id="PTHR23176">
    <property type="entry name" value="RHO/RAC/CDC GTPASE-ACTIVATING PROTEIN"/>
    <property type="match status" value="1"/>
</dbReference>
<evidence type="ECO:0000259" key="6">
    <source>
        <dbReference type="PROSITE" id="PS50212"/>
    </source>
</evidence>
<evidence type="ECO:0000259" key="7">
    <source>
        <dbReference type="PROSITE" id="PS50238"/>
    </source>
</evidence>
<dbReference type="Gene3D" id="2.30.29.30">
    <property type="entry name" value="Pleckstrin-homology domain (PH domain)/Phosphotyrosine-binding domain (PTB)"/>
    <property type="match status" value="1"/>
</dbReference>
<dbReference type="Proteomes" id="UP000234323">
    <property type="component" value="Unassembled WGS sequence"/>
</dbReference>
<feature type="domain" description="Ras-GEF" evidence="5">
    <location>
        <begin position="752"/>
        <end position="1034"/>
    </location>
</feature>
<dbReference type="VEuPathDB" id="FungiDB:RhiirFUN_005380"/>
<dbReference type="Pfam" id="PF00620">
    <property type="entry name" value="RhoGAP"/>
    <property type="match status" value="1"/>
</dbReference>
<reference evidence="8 9" key="1">
    <citation type="submission" date="2015-10" db="EMBL/GenBank/DDBJ databases">
        <title>Genome analyses suggest a sexual origin of heterokaryosis in a supposedly ancient asexual fungus.</title>
        <authorList>
            <person name="Ropars J."/>
            <person name="Sedzielewska K."/>
            <person name="Noel J."/>
            <person name="Charron P."/>
            <person name="Farinelli L."/>
            <person name="Marton T."/>
            <person name="Kruger M."/>
            <person name="Pelin A."/>
            <person name="Brachmann A."/>
            <person name="Corradi N."/>
        </authorList>
    </citation>
    <scope>NUCLEOTIDE SEQUENCE [LARGE SCALE GENOMIC DNA]</scope>
    <source>
        <strain evidence="8 9">A4</strain>
    </source>
</reference>
<dbReference type="GO" id="GO:0005096">
    <property type="term" value="F:GTPase activator activity"/>
    <property type="evidence" value="ECO:0007669"/>
    <property type="project" value="UniProtKB-KW"/>
</dbReference>
<evidence type="ECO:0000256" key="3">
    <source>
        <dbReference type="SAM" id="MobiDB-lite"/>
    </source>
</evidence>
<evidence type="ECO:0000313" key="8">
    <source>
        <dbReference type="EMBL" id="PKY47345.1"/>
    </source>
</evidence>